<dbReference type="Pfam" id="PF13462">
    <property type="entry name" value="Thioredoxin_4"/>
    <property type="match status" value="1"/>
</dbReference>
<dbReference type="RefSeq" id="WP_054358562.1">
    <property type="nucleotide sequence ID" value="NZ_LJYW01000001.1"/>
</dbReference>
<dbReference type="AlphaFoldDB" id="A0A0P6VM92"/>
<evidence type="ECO:0000259" key="3">
    <source>
        <dbReference type="Pfam" id="PF13462"/>
    </source>
</evidence>
<organism evidence="4 5">
    <name type="scientific">Prosthecodimorpha hirschii</name>
    <dbReference type="NCBI Taxonomy" id="665126"/>
    <lineage>
        <taxon>Bacteria</taxon>
        <taxon>Pseudomonadati</taxon>
        <taxon>Pseudomonadota</taxon>
        <taxon>Alphaproteobacteria</taxon>
        <taxon>Hyphomicrobiales</taxon>
        <taxon>Ancalomicrobiaceae</taxon>
        <taxon>Prosthecodimorpha</taxon>
    </lineage>
</organism>
<dbReference type="Proteomes" id="UP000048984">
    <property type="component" value="Unassembled WGS sequence"/>
</dbReference>
<reference evidence="4 5" key="1">
    <citation type="submission" date="2015-09" db="EMBL/GenBank/DDBJ databases">
        <authorList>
            <person name="Jackson K.R."/>
            <person name="Lunt B.L."/>
            <person name="Fisher J.N.B."/>
            <person name="Gardner A.V."/>
            <person name="Bailey M.E."/>
            <person name="Deus L.M."/>
            <person name="Earl A.S."/>
            <person name="Gibby P.D."/>
            <person name="Hartmann K.A."/>
            <person name="Liu J.E."/>
            <person name="Manci A.M."/>
            <person name="Nielsen D.A."/>
            <person name="Solomon M.B."/>
            <person name="Breakwell D.P."/>
            <person name="Burnett S.H."/>
            <person name="Grose J.H."/>
        </authorList>
    </citation>
    <scope>NUCLEOTIDE SEQUENCE [LARGE SCALE GENOMIC DNA]</scope>
    <source>
        <strain evidence="4 5">16</strain>
    </source>
</reference>
<gene>
    <name evidence="4" type="ORF">ABB55_09295</name>
</gene>
<name>A0A0P6VM92_9HYPH</name>
<keyword evidence="5" id="KW-1185">Reference proteome</keyword>
<comment type="similarity">
    <text evidence="1">Belongs to the thioredoxin family. DsbA subfamily.</text>
</comment>
<feature type="signal peptide" evidence="2">
    <location>
        <begin position="1"/>
        <end position="30"/>
    </location>
</feature>
<sequence length="215" mass="23600">MLTRRRFIAHTAIAPLAATALGGSASFAFAQAGVDVAELMQPGPLPEKWLGDEKAPVTVVEYASMTCGHCANFHKTVLPYIKEKYIDTGKVRMIMREFPLDPLAAAAFMLARCAPEDKYFDMVSLFFEQQPAWTRTDKPVDALLALSKQVGFTPDSFKQCLTNQTLLDGVNAVKDRGADKFKVDATPTFFVNGMRAKNFQSTDGVDKTLAPLLKS</sequence>
<comment type="caution">
    <text evidence="4">The sequence shown here is derived from an EMBL/GenBank/DDBJ whole genome shotgun (WGS) entry which is preliminary data.</text>
</comment>
<dbReference type="PANTHER" id="PTHR13887:SF56">
    <property type="entry name" value="THIOREDOXIN-LIKE REDUCTASE RV2466C"/>
    <property type="match status" value="1"/>
</dbReference>
<proteinExistence type="inferred from homology"/>
<dbReference type="PANTHER" id="PTHR13887">
    <property type="entry name" value="GLUTATHIONE S-TRANSFERASE KAPPA"/>
    <property type="match status" value="1"/>
</dbReference>
<feature type="domain" description="Thioredoxin-like fold" evidence="3">
    <location>
        <begin position="48"/>
        <end position="209"/>
    </location>
</feature>
<dbReference type="EMBL" id="LJYW01000001">
    <property type="protein sequence ID" value="KPL52399.1"/>
    <property type="molecule type" value="Genomic_DNA"/>
</dbReference>
<dbReference type="PROSITE" id="PS51318">
    <property type="entry name" value="TAT"/>
    <property type="match status" value="1"/>
</dbReference>
<evidence type="ECO:0000256" key="2">
    <source>
        <dbReference type="SAM" id="SignalP"/>
    </source>
</evidence>
<reference evidence="4 5" key="2">
    <citation type="submission" date="2015-10" db="EMBL/GenBank/DDBJ databases">
        <title>Draft Genome Sequence of Prosthecomicrobium hirschii ATCC 27832.</title>
        <authorList>
            <person name="Daniel J."/>
            <person name="Givan S.A."/>
            <person name="Brun Y.V."/>
            <person name="Brown P.J."/>
        </authorList>
    </citation>
    <scope>NUCLEOTIDE SEQUENCE [LARGE SCALE GENOMIC DNA]</scope>
    <source>
        <strain evidence="4 5">16</strain>
    </source>
</reference>
<dbReference type="Gene3D" id="3.40.30.10">
    <property type="entry name" value="Glutaredoxin"/>
    <property type="match status" value="1"/>
</dbReference>
<dbReference type="InterPro" id="IPR036249">
    <property type="entry name" value="Thioredoxin-like_sf"/>
</dbReference>
<evidence type="ECO:0000256" key="1">
    <source>
        <dbReference type="ARBA" id="ARBA00005791"/>
    </source>
</evidence>
<keyword evidence="2" id="KW-0732">Signal</keyword>
<dbReference type="STRING" id="665126.ABB55_09295"/>
<accession>A0A0P6VM92</accession>
<evidence type="ECO:0000313" key="4">
    <source>
        <dbReference type="EMBL" id="KPL52399.1"/>
    </source>
</evidence>
<protein>
    <submittedName>
        <fullName evidence="4">Disulfide bond formation protein DsbA</fullName>
    </submittedName>
</protein>
<dbReference type="InterPro" id="IPR006311">
    <property type="entry name" value="TAT_signal"/>
</dbReference>
<feature type="chain" id="PRO_5006131626" evidence="2">
    <location>
        <begin position="31"/>
        <end position="215"/>
    </location>
</feature>
<dbReference type="SUPFAM" id="SSF52833">
    <property type="entry name" value="Thioredoxin-like"/>
    <property type="match status" value="1"/>
</dbReference>
<dbReference type="InterPro" id="IPR012336">
    <property type="entry name" value="Thioredoxin-like_fold"/>
</dbReference>
<evidence type="ECO:0000313" key="5">
    <source>
        <dbReference type="Proteomes" id="UP000048984"/>
    </source>
</evidence>